<evidence type="ECO:0000259" key="1">
    <source>
        <dbReference type="PROSITE" id="PS50206"/>
    </source>
</evidence>
<dbReference type="SMART" id="SM00450">
    <property type="entry name" value="RHOD"/>
    <property type="match status" value="1"/>
</dbReference>
<dbReference type="KEGG" id="ppec:H9W90_15135"/>
<feature type="domain" description="Rhodanese" evidence="1">
    <location>
        <begin position="27"/>
        <end position="112"/>
    </location>
</feature>
<proteinExistence type="predicted"/>
<organism evidence="2 3">
    <name type="scientific">Polaribacter pectinis</name>
    <dbReference type="NCBI Taxonomy" id="2738844"/>
    <lineage>
        <taxon>Bacteria</taxon>
        <taxon>Pseudomonadati</taxon>
        <taxon>Bacteroidota</taxon>
        <taxon>Flavobacteriia</taxon>
        <taxon>Flavobacteriales</taxon>
        <taxon>Flavobacteriaceae</taxon>
    </lineage>
</organism>
<keyword evidence="3" id="KW-1185">Reference proteome</keyword>
<gene>
    <name evidence="2" type="ORF">H9W90_15135</name>
</gene>
<dbReference type="EMBL" id="CP060695">
    <property type="protein sequence ID" value="QNM87144.1"/>
    <property type="molecule type" value="Genomic_DNA"/>
</dbReference>
<dbReference type="PROSITE" id="PS50206">
    <property type="entry name" value="RHODANESE_3"/>
    <property type="match status" value="1"/>
</dbReference>
<reference evidence="2 3" key="1">
    <citation type="submission" date="2020-08" db="EMBL/GenBank/DDBJ databases">
        <title>Polaribacter sp. L12M9 isolated from gut of the Korean scallop.</title>
        <authorList>
            <person name="Jeong Y.S."/>
        </authorList>
    </citation>
    <scope>NUCLEOTIDE SEQUENCE [LARGE SCALE GENOMIC DNA]</scope>
    <source>
        <strain evidence="2 3">L12M9</strain>
    </source>
</reference>
<dbReference type="PANTHER" id="PTHR43031:SF1">
    <property type="entry name" value="PYRIDINE NUCLEOTIDE-DISULPHIDE OXIDOREDUCTASE"/>
    <property type="match status" value="1"/>
</dbReference>
<evidence type="ECO:0000313" key="2">
    <source>
        <dbReference type="EMBL" id="QNM87144.1"/>
    </source>
</evidence>
<evidence type="ECO:0000313" key="3">
    <source>
        <dbReference type="Proteomes" id="UP000515808"/>
    </source>
</evidence>
<dbReference type="AlphaFoldDB" id="A0A7G9LEU5"/>
<dbReference type="Gene3D" id="3.40.250.10">
    <property type="entry name" value="Rhodanese-like domain"/>
    <property type="match status" value="1"/>
</dbReference>
<dbReference type="SUPFAM" id="SSF52821">
    <property type="entry name" value="Rhodanese/Cell cycle control phosphatase"/>
    <property type="match status" value="1"/>
</dbReference>
<dbReference type="PANTHER" id="PTHR43031">
    <property type="entry name" value="FAD-DEPENDENT OXIDOREDUCTASE"/>
    <property type="match status" value="1"/>
</dbReference>
<dbReference type="InterPro" id="IPR001763">
    <property type="entry name" value="Rhodanese-like_dom"/>
</dbReference>
<dbReference type="Proteomes" id="UP000515808">
    <property type="component" value="Chromosome"/>
</dbReference>
<dbReference type="Pfam" id="PF00581">
    <property type="entry name" value="Rhodanese"/>
    <property type="match status" value="1"/>
</dbReference>
<dbReference type="CDD" id="cd00158">
    <property type="entry name" value="RHOD"/>
    <property type="match status" value="1"/>
</dbReference>
<sequence length="112" mass="12901">MSFFFINCDKNQTLETITTAELKTLLSKKKIQLIDVRTPQEIKEGFIATAIFANYFEDDFAEKAIRKLDKDKPVYLICRSGNRSEKAALILKEKGYNVINVSGGYNQWKKEN</sequence>
<protein>
    <submittedName>
        <fullName evidence="2">Rhodanese-like domain-containing protein</fullName>
    </submittedName>
</protein>
<dbReference type="InterPro" id="IPR050229">
    <property type="entry name" value="GlpE_sulfurtransferase"/>
</dbReference>
<name>A0A7G9LEU5_9FLAO</name>
<dbReference type="InterPro" id="IPR036873">
    <property type="entry name" value="Rhodanese-like_dom_sf"/>
</dbReference>
<accession>A0A7G9LEU5</accession>